<gene>
    <name evidence="1" type="ORF">CEXT_592731</name>
</gene>
<sequence length="88" mass="9675">MIPVFNLQTSGAGAFPFFSASLETKLTVRWMTRFPPSPRKGHTSFCAEVADREPDSTCVDECFSCRCGWIAHSGGYQFVTSGIMISCL</sequence>
<evidence type="ECO:0000313" key="1">
    <source>
        <dbReference type="EMBL" id="GIY83952.1"/>
    </source>
</evidence>
<keyword evidence="2" id="KW-1185">Reference proteome</keyword>
<accession>A0AAV4WMP0</accession>
<dbReference type="AlphaFoldDB" id="A0AAV4WMP0"/>
<dbReference type="Proteomes" id="UP001054945">
    <property type="component" value="Unassembled WGS sequence"/>
</dbReference>
<reference evidence="1 2" key="1">
    <citation type="submission" date="2021-06" db="EMBL/GenBank/DDBJ databases">
        <title>Caerostris extrusa draft genome.</title>
        <authorList>
            <person name="Kono N."/>
            <person name="Arakawa K."/>
        </authorList>
    </citation>
    <scope>NUCLEOTIDE SEQUENCE [LARGE SCALE GENOMIC DNA]</scope>
</reference>
<comment type="caution">
    <text evidence="1">The sequence shown here is derived from an EMBL/GenBank/DDBJ whole genome shotgun (WGS) entry which is preliminary data.</text>
</comment>
<name>A0AAV4WMP0_CAEEX</name>
<evidence type="ECO:0000313" key="2">
    <source>
        <dbReference type="Proteomes" id="UP001054945"/>
    </source>
</evidence>
<protein>
    <submittedName>
        <fullName evidence="1">Uncharacterized protein</fullName>
    </submittedName>
</protein>
<dbReference type="EMBL" id="BPLR01016449">
    <property type="protein sequence ID" value="GIY83952.1"/>
    <property type="molecule type" value="Genomic_DNA"/>
</dbReference>
<proteinExistence type="predicted"/>
<organism evidence="1 2">
    <name type="scientific">Caerostris extrusa</name>
    <name type="common">Bark spider</name>
    <name type="synonym">Caerostris bankana</name>
    <dbReference type="NCBI Taxonomy" id="172846"/>
    <lineage>
        <taxon>Eukaryota</taxon>
        <taxon>Metazoa</taxon>
        <taxon>Ecdysozoa</taxon>
        <taxon>Arthropoda</taxon>
        <taxon>Chelicerata</taxon>
        <taxon>Arachnida</taxon>
        <taxon>Araneae</taxon>
        <taxon>Araneomorphae</taxon>
        <taxon>Entelegynae</taxon>
        <taxon>Araneoidea</taxon>
        <taxon>Araneidae</taxon>
        <taxon>Caerostris</taxon>
    </lineage>
</organism>